<gene>
    <name evidence="2" type="ORF">NCTC11341_05952</name>
</gene>
<dbReference type="Proteomes" id="UP000254428">
    <property type="component" value="Unassembled WGS sequence"/>
</dbReference>
<dbReference type="AlphaFoldDB" id="A0A376P6P1"/>
<evidence type="ECO:0000313" key="2">
    <source>
        <dbReference type="EMBL" id="STH74218.1"/>
    </source>
</evidence>
<evidence type="ECO:0000256" key="1">
    <source>
        <dbReference type="SAM" id="MobiDB-lite"/>
    </source>
</evidence>
<organism evidence="2 3">
    <name type="scientific">Escherichia coli</name>
    <dbReference type="NCBI Taxonomy" id="562"/>
    <lineage>
        <taxon>Bacteria</taxon>
        <taxon>Pseudomonadati</taxon>
        <taxon>Pseudomonadota</taxon>
        <taxon>Gammaproteobacteria</taxon>
        <taxon>Enterobacterales</taxon>
        <taxon>Enterobacteriaceae</taxon>
        <taxon>Escherichia</taxon>
    </lineage>
</organism>
<sequence>MAHDTKFYNSDNSAAPASRHGRRSHAFKSDWYQHDPCTEEQAEWLIQRYRRHGYEIKKALSLDYRHWIIFVRLLIPNGHRVRPARSSNGSGGNVRVLLRPVLVPELGLVVLKPGRESMPVFHNTRVLVEPEPKSMRNLPSGVVPAVRQPLVEDKTLLPFFSNARVIRAAGGAGALSDWLLRHIKSCQWPHGDYHHSETVITVMVPAQWCCAGTATTSCVTRHPNHSSNLLIKTCQHG</sequence>
<accession>A0A376P6P1</accession>
<reference evidence="2 3" key="1">
    <citation type="submission" date="2018-06" db="EMBL/GenBank/DDBJ databases">
        <authorList>
            <consortium name="Pathogen Informatics"/>
            <person name="Doyle S."/>
        </authorList>
    </citation>
    <scope>NUCLEOTIDE SEQUENCE [LARGE SCALE GENOMIC DNA]</scope>
    <source>
        <strain evidence="2 3">NCTC11341</strain>
    </source>
</reference>
<feature type="region of interest" description="Disordered" evidence="1">
    <location>
        <begin position="1"/>
        <end position="21"/>
    </location>
</feature>
<evidence type="ECO:0000313" key="3">
    <source>
        <dbReference type="Proteomes" id="UP000254428"/>
    </source>
</evidence>
<proteinExistence type="predicted"/>
<name>A0A376P6P1_ECOLX</name>
<protein>
    <submittedName>
        <fullName evidence="2">Putative prophage protein</fullName>
    </submittedName>
</protein>
<dbReference type="EMBL" id="UGBT01000002">
    <property type="protein sequence ID" value="STH74218.1"/>
    <property type="molecule type" value="Genomic_DNA"/>
</dbReference>